<dbReference type="CDD" id="cd05283">
    <property type="entry name" value="CAD1"/>
    <property type="match status" value="1"/>
</dbReference>
<dbReference type="PANTHER" id="PTHR42683">
    <property type="entry name" value="ALDEHYDE REDUCTASE"/>
    <property type="match status" value="1"/>
</dbReference>
<sequence>MIPTRGYAATDPTTPLGPFDFERRDPRPHDVVIDILHCGVCHSDIHQARDEWGESIFPMVPGHEIVGTVASVGADVSRWGVGQTVGVGVFVDSCRKCEPCLAGEEQYCVEGMTVTYNGLERDGQTPAYGGYSERIVVDENYVLSIPDGIPLDGAAPLLCAGITTYSPIRHFGGDQAREAAVLGLGGLGHMGVKFLKAMGAGVTVLSHSPGKKEDALRLGADDFEATADDDVFDKNAGRFDFILDTVSATHDYNAYLRLLRRDGTMVIVGLPDASTLEPGALINKRRRLAGSVIGGIREIQEMLDFCAEHGIASDIEAIRIQDINEAYERTMRSDVRYRFVIDMASLRQGGG</sequence>
<evidence type="ECO:0000256" key="1">
    <source>
        <dbReference type="ARBA" id="ARBA00001947"/>
    </source>
</evidence>
<dbReference type="SUPFAM" id="SSF51735">
    <property type="entry name" value="NAD(P)-binding Rossmann-fold domains"/>
    <property type="match status" value="1"/>
</dbReference>
<feature type="domain" description="Enoyl reductase (ER)" evidence="7">
    <location>
        <begin position="8"/>
        <end position="341"/>
    </location>
</feature>
<evidence type="ECO:0000256" key="6">
    <source>
        <dbReference type="SAM" id="MobiDB-lite"/>
    </source>
</evidence>
<feature type="region of interest" description="Disordered" evidence="6">
    <location>
        <begin position="1"/>
        <end position="22"/>
    </location>
</feature>
<dbReference type="InterPro" id="IPR011032">
    <property type="entry name" value="GroES-like_sf"/>
</dbReference>
<evidence type="ECO:0000259" key="7">
    <source>
        <dbReference type="SMART" id="SM00829"/>
    </source>
</evidence>
<evidence type="ECO:0000256" key="5">
    <source>
        <dbReference type="RuleBase" id="RU361277"/>
    </source>
</evidence>
<dbReference type="PROSITE" id="PS00059">
    <property type="entry name" value="ADH_ZINC"/>
    <property type="match status" value="1"/>
</dbReference>
<comment type="caution">
    <text evidence="8">The sequence shown here is derived from an EMBL/GenBank/DDBJ whole genome shotgun (WGS) entry which is preliminary data.</text>
</comment>
<comment type="cofactor">
    <cofactor evidence="1 5">
        <name>Zn(2+)</name>
        <dbReference type="ChEBI" id="CHEBI:29105"/>
    </cofactor>
</comment>
<accession>A0A934JUR4</accession>
<proteinExistence type="inferred from homology"/>
<evidence type="ECO:0000256" key="3">
    <source>
        <dbReference type="ARBA" id="ARBA00022833"/>
    </source>
</evidence>
<name>A0A934JUR4_9BACT</name>
<dbReference type="FunFam" id="3.40.50.720:FF:000022">
    <property type="entry name" value="Cinnamyl alcohol dehydrogenase"/>
    <property type="match status" value="1"/>
</dbReference>
<dbReference type="InterPro" id="IPR013149">
    <property type="entry name" value="ADH-like_C"/>
</dbReference>
<evidence type="ECO:0000256" key="4">
    <source>
        <dbReference type="ARBA" id="ARBA00023002"/>
    </source>
</evidence>
<organism evidence="8 9">
    <name type="scientific">Candidatus Aeolococcus gillhamiae</name>
    <dbReference type="NCBI Taxonomy" id="3127015"/>
    <lineage>
        <taxon>Bacteria</taxon>
        <taxon>Bacillati</taxon>
        <taxon>Candidatus Dormiibacterota</taxon>
        <taxon>Candidatus Dormibacteria</taxon>
        <taxon>Candidatus Aeolococcales</taxon>
        <taxon>Candidatus Aeolococcaceae</taxon>
        <taxon>Candidatus Aeolococcus</taxon>
    </lineage>
</organism>
<dbReference type="Gene3D" id="3.90.180.10">
    <property type="entry name" value="Medium-chain alcohol dehydrogenases, catalytic domain"/>
    <property type="match status" value="1"/>
</dbReference>
<dbReference type="GO" id="GO:0008270">
    <property type="term" value="F:zinc ion binding"/>
    <property type="evidence" value="ECO:0007669"/>
    <property type="project" value="InterPro"/>
</dbReference>
<comment type="similarity">
    <text evidence="5">Belongs to the zinc-containing alcohol dehydrogenase family.</text>
</comment>
<gene>
    <name evidence="8" type="ORF">JF886_01040</name>
</gene>
<keyword evidence="2 5" id="KW-0479">Metal-binding</keyword>
<dbReference type="InterPro" id="IPR047109">
    <property type="entry name" value="CAD-like"/>
</dbReference>
<dbReference type="RefSeq" id="WP_337308718.1">
    <property type="nucleotide sequence ID" value="NZ_JAEKNS010000017.1"/>
</dbReference>
<dbReference type="InterPro" id="IPR002328">
    <property type="entry name" value="ADH_Zn_CS"/>
</dbReference>
<keyword evidence="4" id="KW-0560">Oxidoreductase</keyword>
<evidence type="ECO:0000313" key="8">
    <source>
        <dbReference type="EMBL" id="MBJ7593440.1"/>
    </source>
</evidence>
<keyword evidence="3 5" id="KW-0862">Zinc</keyword>
<dbReference type="AlphaFoldDB" id="A0A934JUR4"/>
<dbReference type="GO" id="GO:0008106">
    <property type="term" value="F:alcohol dehydrogenase (NADP+) activity"/>
    <property type="evidence" value="ECO:0007669"/>
    <property type="project" value="UniProtKB-ARBA"/>
</dbReference>
<reference evidence="8 9" key="1">
    <citation type="submission" date="2020-10" db="EMBL/GenBank/DDBJ databases">
        <title>Ca. Dormibacterota MAGs.</title>
        <authorList>
            <person name="Montgomery K."/>
        </authorList>
    </citation>
    <scope>NUCLEOTIDE SEQUENCE [LARGE SCALE GENOMIC DNA]</scope>
    <source>
        <strain evidence="8">SC8812_S17_18</strain>
    </source>
</reference>
<dbReference type="Pfam" id="PF00107">
    <property type="entry name" value="ADH_zinc_N"/>
    <property type="match status" value="1"/>
</dbReference>
<protein>
    <submittedName>
        <fullName evidence="8">NAD(P)-dependent alcohol dehydrogenase</fullName>
    </submittedName>
</protein>
<evidence type="ECO:0000256" key="2">
    <source>
        <dbReference type="ARBA" id="ARBA00022723"/>
    </source>
</evidence>
<evidence type="ECO:0000313" key="9">
    <source>
        <dbReference type="Proteomes" id="UP000606991"/>
    </source>
</evidence>
<dbReference type="Proteomes" id="UP000606991">
    <property type="component" value="Unassembled WGS sequence"/>
</dbReference>
<dbReference type="InterPro" id="IPR013154">
    <property type="entry name" value="ADH-like_N"/>
</dbReference>
<dbReference type="EMBL" id="JAEKNS010000017">
    <property type="protein sequence ID" value="MBJ7593440.1"/>
    <property type="molecule type" value="Genomic_DNA"/>
</dbReference>
<dbReference type="InterPro" id="IPR020843">
    <property type="entry name" value="ER"/>
</dbReference>
<dbReference type="InterPro" id="IPR036291">
    <property type="entry name" value="NAD(P)-bd_dom_sf"/>
</dbReference>
<dbReference type="SMART" id="SM00829">
    <property type="entry name" value="PKS_ER"/>
    <property type="match status" value="1"/>
</dbReference>
<dbReference type="SUPFAM" id="SSF50129">
    <property type="entry name" value="GroES-like"/>
    <property type="match status" value="1"/>
</dbReference>
<dbReference type="Gene3D" id="3.40.50.720">
    <property type="entry name" value="NAD(P)-binding Rossmann-like Domain"/>
    <property type="match status" value="1"/>
</dbReference>
<dbReference type="Pfam" id="PF08240">
    <property type="entry name" value="ADH_N"/>
    <property type="match status" value="1"/>
</dbReference>